<dbReference type="EMBL" id="BNAQ01000003">
    <property type="protein sequence ID" value="GHH18393.1"/>
    <property type="molecule type" value="Genomic_DNA"/>
</dbReference>
<feature type="region of interest" description="Disordered" evidence="1">
    <location>
        <begin position="1"/>
        <end position="49"/>
    </location>
</feature>
<keyword evidence="2" id="KW-0472">Membrane</keyword>
<evidence type="ECO:0000256" key="1">
    <source>
        <dbReference type="SAM" id="MobiDB-lite"/>
    </source>
</evidence>
<dbReference type="Proteomes" id="UP000652430">
    <property type="component" value="Unassembled WGS sequence"/>
</dbReference>
<evidence type="ECO:0000256" key="2">
    <source>
        <dbReference type="SAM" id="Phobius"/>
    </source>
</evidence>
<proteinExistence type="predicted"/>
<evidence type="ECO:0000313" key="3">
    <source>
        <dbReference type="EMBL" id="GHH18393.1"/>
    </source>
</evidence>
<feature type="compositionally biased region" description="Pro residues" evidence="1">
    <location>
        <begin position="1"/>
        <end position="14"/>
    </location>
</feature>
<feature type="compositionally biased region" description="Pro residues" evidence="1">
    <location>
        <begin position="30"/>
        <end position="46"/>
    </location>
</feature>
<feature type="transmembrane region" description="Helical" evidence="2">
    <location>
        <begin position="53"/>
        <end position="76"/>
    </location>
</feature>
<comment type="caution">
    <text evidence="3">The sequence shown here is derived from an EMBL/GenBank/DDBJ whole genome shotgun (WGS) entry which is preliminary data.</text>
</comment>
<keyword evidence="4" id="KW-1185">Reference proteome</keyword>
<accession>A0ABQ3LKQ8</accession>
<organism evidence="3 4">
    <name type="scientific">Sphingomonas glacialis</name>
    <dbReference type="NCBI Taxonomy" id="658225"/>
    <lineage>
        <taxon>Bacteria</taxon>
        <taxon>Pseudomonadati</taxon>
        <taxon>Pseudomonadota</taxon>
        <taxon>Alphaproteobacteria</taxon>
        <taxon>Sphingomonadales</taxon>
        <taxon>Sphingomonadaceae</taxon>
        <taxon>Sphingomonas</taxon>
    </lineage>
</organism>
<name>A0ABQ3LKQ8_9SPHN</name>
<keyword evidence="2" id="KW-0812">Transmembrane</keyword>
<evidence type="ECO:0000313" key="4">
    <source>
        <dbReference type="Proteomes" id="UP000652430"/>
    </source>
</evidence>
<keyword evidence="2" id="KW-1133">Transmembrane helix</keyword>
<gene>
    <name evidence="3" type="ORF">GCM10008023_24200</name>
</gene>
<reference evidence="4" key="1">
    <citation type="journal article" date="2019" name="Int. J. Syst. Evol. Microbiol.">
        <title>The Global Catalogue of Microorganisms (GCM) 10K type strain sequencing project: providing services to taxonomists for standard genome sequencing and annotation.</title>
        <authorList>
            <consortium name="The Broad Institute Genomics Platform"/>
            <consortium name="The Broad Institute Genome Sequencing Center for Infectious Disease"/>
            <person name="Wu L."/>
            <person name="Ma J."/>
        </authorList>
    </citation>
    <scope>NUCLEOTIDE SEQUENCE [LARGE SCALE GENOMIC DNA]</scope>
    <source>
        <strain evidence="4">CGMCC 1.8957</strain>
    </source>
</reference>
<protein>
    <submittedName>
        <fullName evidence="3">Uncharacterized protein</fullName>
    </submittedName>
</protein>
<sequence length="338" mass="34789">MDEPALPVPDPALPGSPSRDSAFSDRPAPRLLPPLSAPPPLPPPPRSARGPGWRAGIALALIAFLVGAGLAALLVVKYVKTDAKPIATVTVPVGANGQAPLVIVPNKAAVAAPALELAALTTREAALAAELDALEARAGAIDRDSQRASTYATRSQALMIAFAARRAIDRGLNLGFLEGQLRSRFAALQPAAVATIIQAARAPVTLEDLRAGLDGVTPELLTGAASNGWWQSLRDELGHLIVLRRAGSPSPLPVDRVATARRLLEAGKVEAALAEVSRTPGVASAGRWTSAARRYVDVRRALDTIESAAILAPGVDTVAPQPQAAPAQAPATPAEATP</sequence>